<reference evidence="1" key="1">
    <citation type="submission" date="2022-07" db="EMBL/GenBank/DDBJ databases">
        <title>Genome Sequence of Lecanicillium saksenae.</title>
        <authorList>
            <person name="Buettner E."/>
        </authorList>
    </citation>
    <scope>NUCLEOTIDE SEQUENCE</scope>
    <source>
        <strain evidence="1">VT-O1</strain>
    </source>
</reference>
<dbReference type="EMBL" id="JANAKD010001756">
    <property type="protein sequence ID" value="KAJ3476713.1"/>
    <property type="molecule type" value="Genomic_DNA"/>
</dbReference>
<accession>A0ACC1QIU2</accession>
<name>A0ACC1QIU2_9HYPO</name>
<proteinExistence type="predicted"/>
<evidence type="ECO:0000313" key="1">
    <source>
        <dbReference type="EMBL" id="KAJ3476713.1"/>
    </source>
</evidence>
<protein>
    <submittedName>
        <fullName evidence="1">Uncharacterized protein</fullName>
    </submittedName>
</protein>
<evidence type="ECO:0000313" key="2">
    <source>
        <dbReference type="Proteomes" id="UP001148737"/>
    </source>
</evidence>
<comment type="caution">
    <text evidence="1">The sequence shown here is derived from an EMBL/GenBank/DDBJ whole genome shotgun (WGS) entry which is preliminary data.</text>
</comment>
<sequence length="275" mass="29509">MDSTTTQIISANPPPFQAQFLPRQLSIFKMFRALVLGLATVGSVIAAPASSSNLAHSVSVSQKHSRRDLTSRNWSGAIQEASAGTWNYVQGTVVIPTLNDASNPQGSADIWVGIDGNDCNTAILQTGIVAYGDGSFWVWTEWWQYNMQDYDTDLSVSGGDTVRMTVHATSRTSGTTTIENLTTGKSVSHTFTSEAAYPLCESDAEWIVEDFSSNGQPVPLVDWGTIIFTDTVAKGTNGQVSAAGSEKINIKIGNEIITQTDIGSDGKVSVTYLRN</sequence>
<gene>
    <name evidence="1" type="ORF">NLG97_g9037</name>
</gene>
<dbReference type="Proteomes" id="UP001148737">
    <property type="component" value="Unassembled WGS sequence"/>
</dbReference>
<organism evidence="1 2">
    <name type="scientific">Lecanicillium saksenae</name>
    <dbReference type="NCBI Taxonomy" id="468837"/>
    <lineage>
        <taxon>Eukaryota</taxon>
        <taxon>Fungi</taxon>
        <taxon>Dikarya</taxon>
        <taxon>Ascomycota</taxon>
        <taxon>Pezizomycotina</taxon>
        <taxon>Sordariomycetes</taxon>
        <taxon>Hypocreomycetidae</taxon>
        <taxon>Hypocreales</taxon>
        <taxon>Cordycipitaceae</taxon>
        <taxon>Lecanicillium</taxon>
    </lineage>
</organism>
<keyword evidence="2" id="KW-1185">Reference proteome</keyword>